<keyword evidence="4" id="KW-1185">Reference proteome</keyword>
<dbReference type="InterPro" id="IPR036869">
    <property type="entry name" value="J_dom_sf"/>
</dbReference>
<proteinExistence type="predicted"/>
<sequence length="115" mass="12958">MSTFDDPYRVLGINRSASEDEVKKAYRKAALQHHPDKCAPEDKEQAEIRFRAISEAYEILKDPTMRQRYDTFGMDGIKNGGARRSEGSPFGPSFGGFSGTAGQHPFFHDPRSIFE</sequence>
<dbReference type="PROSITE" id="PS50076">
    <property type="entry name" value="DNAJ_2"/>
    <property type="match status" value="1"/>
</dbReference>
<evidence type="ECO:0000313" key="4">
    <source>
        <dbReference type="Proteomes" id="UP000193642"/>
    </source>
</evidence>
<dbReference type="GO" id="GO:0051082">
    <property type="term" value="F:unfolded protein binding"/>
    <property type="evidence" value="ECO:0007669"/>
    <property type="project" value="TreeGrafter"/>
</dbReference>
<dbReference type="STRING" id="329046.A0A1Y2CUW2"/>
<dbReference type="GO" id="GO:0005737">
    <property type="term" value="C:cytoplasm"/>
    <property type="evidence" value="ECO:0007669"/>
    <property type="project" value="TreeGrafter"/>
</dbReference>
<dbReference type="InterPro" id="IPR001623">
    <property type="entry name" value="DnaJ_domain"/>
</dbReference>
<protein>
    <submittedName>
        <fullName evidence="3">DnaJ-domain-containing protein</fullName>
    </submittedName>
</protein>
<accession>A0A1Y2CUW2</accession>
<feature type="domain" description="J" evidence="2">
    <location>
        <begin position="6"/>
        <end position="73"/>
    </location>
</feature>
<organism evidence="3 4">
    <name type="scientific">Rhizoclosmatium globosum</name>
    <dbReference type="NCBI Taxonomy" id="329046"/>
    <lineage>
        <taxon>Eukaryota</taxon>
        <taxon>Fungi</taxon>
        <taxon>Fungi incertae sedis</taxon>
        <taxon>Chytridiomycota</taxon>
        <taxon>Chytridiomycota incertae sedis</taxon>
        <taxon>Chytridiomycetes</taxon>
        <taxon>Chytridiales</taxon>
        <taxon>Chytriomycetaceae</taxon>
        <taxon>Rhizoclosmatium</taxon>
    </lineage>
</organism>
<gene>
    <name evidence="3" type="ORF">BCR33DRAFT_496484</name>
</gene>
<dbReference type="GO" id="GO:0051087">
    <property type="term" value="F:protein-folding chaperone binding"/>
    <property type="evidence" value="ECO:0007669"/>
    <property type="project" value="TreeGrafter"/>
</dbReference>
<dbReference type="PROSITE" id="PS00636">
    <property type="entry name" value="DNAJ_1"/>
    <property type="match status" value="1"/>
</dbReference>
<dbReference type="Pfam" id="PF00226">
    <property type="entry name" value="DnaJ"/>
    <property type="match status" value="1"/>
</dbReference>
<dbReference type="GO" id="GO:0044183">
    <property type="term" value="F:protein folding chaperone"/>
    <property type="evidence" value="ECO:0007669"/>
    <property type="project" value="TreeGrafter"/>
</dbReference>
<name>A0A1Y2CUW2_9FUNG</name>
<dbReference type="OrthoDB" id="10250354at2759"/>
<evidence type="ECO:0000256" key="1">
    <source>
        <dbReference type="SAM" id="MobiDB-lite"/>
    </source>
</evidence>
<feature type="compositionally biased region" description="Basic and acidic residues" evidence="1">
    <location>
        <begin position="106"/>
        <end position="115"/>
    </location>
</feature>
<evidence type="ECO:0000313" key="3">
    <source>
        <dbReference type="EMBL" id="ORY50828.1"/>
    </source>
</evidence>
<dbReference type="GO" id="GO:0005634">
    <property type="term" value="C:nucleus"/>
    <property type="evidence" value="ECO:0007669"/>
    <property type="project" value="TreeGrafter"/>
</dbReference>
<dbReference type="PRINTS" id="PR00625">
    <property type="entry name" value="JDOMAIN"/>
</dbReference>
<dbReference type="AlphaFoldDB" id="A0A1Y2CUW2"/>
<reference evidence="3 4" key="1">
    <citation type="submission" date="2016-07" db="EMBL/GenBank/DDBJ databases">
        <title>Pervasive Adenine N6-methylation of Active Genes in Fungi.</title>
        <authorList>
            <consortium name="DOE Joint Genome Institute"/>
            <person name="Mondo S.J."/>
            <person name="Dannebaum R.O."/>
            <person name="Kuo R.C."/>
            <person name="Labutti K."/>
            <person name="Haridas S."/>
            <person name="Kuo A."/>
            <person name="Salamov A."/>
            <person name="Ahrendt S.R."/>
            <person name="Lipzen A."/>
            <person name="Sullivan W."/>
            <person name="Andreopoulos W.B."/>
            <person name="Clum A."/>
            <person name="Lindquist E."/>
            <person name="Daum C."/>
            <person name="Ramamoorthy G.K."/>
            <person name="Gryganskyi A."/>
            <person name="Culley D."/>
            <person name="Magnuson J.K."/>
            <person name="James T.Y."/>
            <person name="O'Malley M.A."/>
            <person name="Stajich J.E."/>
            <person name="Spatafora J.W."/>
            <person name="Visel A."/>
            <person name="Grigoriev I.V."/>
        </authorList>
    </citation>
    <scope>NUCLEOTIDE SEQUENCE [LARGE SCALE GENOMIC DNA]</scope>
    <source>
        <strain evidence="3 4">JEL800</strain>
    </source>
</reference>
<dbReference type="EMBL" id="MCGO01000006">
    <property type="protein sequence ID" value="ORY50828.1"/>
    <property type="molecule type" value="Genomic_DNA"/>
</dbReference>
<dbReference type="SUPFAM" id="SSF46565">
    <property type="entry name" value="Chaperone J-domain"/>
    <property type="match status" value="1"/>
</dbReference>
<dbReference type="PANTHER" id="PTHR43948">
    <property type="entry name" value="DNAJ HOMOLOG SUBFAMILY B"/>
    <property type="match status" value="1"/>
</dbReference>
<dbReference type="CDD" id="cd06257">
    <property type="entry name" value="DnaJ"/>
    <property type="match status" value="1"/>
</dbReference>
<feature type="region of interest" description="Disordered" evidence="1">
    <location>
        <begin position="77"/>
        <end position="115"/>
    </location>
</feature>
<dbReference type="SMART" id="SM00271">
    <property type="entry name" value="DnaJ"/>
    <property type="match status" value="1"/>
</dbReference>
<comment type="caution">
    <text evidence="3">The sequence shown here is derived from an EMBL/GenBank/DDBJ whole genome shotgun (WGS) entry which is preliminary data.</text>
</comment>
<dbReference type="Gene3D" id="1.10.287.110">
    <property type="entry name" value="DnaJ domain"/>
    <property type="match status" value="1"/>
</dbReference>
<dbReference type="InterPro" id="IPR018253">
    <property type="entry name" value="DnaJ_domain_CS"/>
</dbReference>
<dbReference type="PANTHER" id="PTHR43948:SF10">
    <property type="entry name" value="MRJ, ISOFORM E"/>
    <property type="match status" value="1"/>
</dbReference>
<evidence type="ECO:0000259" key="2">
    <source>
        <dbReference type="PROSITE" id="PS50076"/>
    </source>
</evidence>
<dbReference type="Proteomes" id="UP000193642">
    <property type="component" value="Unassembled WGS sequence"/>
</dbReference>